<accession>A0A8S4NPR9</accession>
<dbReference type="GO" id="GO:0032991">
    <property type="term" value="C:protein-containing complex"/>
    <property type="evidence" value="ECO:0007669"/>
    <property type="project" value="TreeGrafter"/>
</dbReference>
<keyword evidence="2" id="KW-1185">Reference proteome</keyword>
<evidence type="ECO:0000313" key="1">
    <source>
        <dbReference type="EMBL" id="CAH1782772.1"/>
    </source>
</evidence>
<dbReference type="EMBL" id="CAIIXF020000005">
    <property type="protein sequence ID" value="CAH1782772.1"/>
    <property type="molecule type" value="Genomic_DNA"/>
</dbReference>
<organism evidence="1 2">
    <name type="scientific">Owenia fusiformis</name>
    <name type="common">Polychaete worm</name>
    <dbReference type="NCBI Taxonomy" id="6347"/>
    <lineage>
        <taxon>Eukaryota</taxon>
        <taxon>Metazoa</taxon>
        <taxon>Spiralia</taxon>
        <taxon>Lophotrochozoa</taxon>
        <taxon>Annelida</taxon>
        <taxon>Polychaeta</taxon>
        <taxon>Sedentaria</taxon>
        <taxon>Canalipalpata</taxon>
        <taxon>Sabellida</taxon>
        <taxon>Oweniida</taxon>
        <taxon>Oweniidae</taxon>
        <taxon>Owenia</taxon>
    </lineage>
</organism>
<reference evidence="1" key="1">
    <citation type="submission" date="2022-03" db="EMBL/GenBank/DDBJ databases">
        <authorList>
            <person name="Martin C."/>
        </authorList>
    </citation>
    <scope>NUCLEOTIDE SEQUENCE</scope>
</reference>
<dbReference type="Proteomes" id="UP000749559">
    <property type="component" value="Unassembled WGS sequence"/>
</dbReference>
<dbReference type="Gene3D" id="3.40.50.150">
    <property type="entry name" value="Vaccinia Virus protein VP39"/>
    <property type="match status" value="1"/>
</dbReference>
<dbReference type="GO" id="GO:0005829">
    <property type="term" value="C:cytosol"/>
    <property type="evidence" value="ECO:0007669"/>
    <property type="project" value="TreeGrafter"/>
</dbReference>
<dbReference type="InterPro" id="IPR029063">
    <property type="entry name" value="SAM-dependent_MTases_sf"/>
</dbReference>
<name>A0A8S4NPR9_OWEFU</name>
<dbReference type="SUPFAM" id="SSF53335">
    <property type="entry name" value="S-adenosyl-L-methionine-dependent methyltransferases"/>
    <property type="match status" value="1"/>
</dbReference>
<dbReference type="Pfam" id="PF10294">
    <property type="entry name" value="Methyltransf_16"/>
    <property type="match status" value="1"/>
</dbReference>
<dbReference type="InterPro" id="IPR019410">
    <property type="entry name" value="Methyltransf_16"/>
</dbReference>
<protein>
    <submittedName>
        <fullName evidence="1">Uncharacterized protein</fullName>
    </submittedName>
</protein>
<comment type="caution">
    <text evidence="1">The sequence shown here is derived from an EMBL/GenBank/DDBJ whole genome shotgun (WGS) entry which is preliminary data.</text>
</comment>
<dbReference type="PANTHER" id="PTHR14614:SF109">
    <property type="entry name" value="RIBOSOMAL LYSINE N-METHYLTRANSFERASE 5"/>
    <property type="match status" value="1"/>
</dbReference>
<sequence>MALVPWTYNNPRIQRSNCREQTYTFCNKNVTVYQDTEKEINVHNNTAFKMWDGSFLLAKYLENKCLGDRTNSFLKKKNCIELGAGCGLVGIVTWLLGANVTLTDMDTVVSFTENCVAKNIGHLTEEHAELNANINVMELTWGKKDLDDSRFCAYDIILGSDIVYSPDIKLNEMLISTMESLWKEDTVFILSYKPRSLGENIFFDMLSERNFATHTIPSTQHPKEFSGSDYSIFHITR</sequence>
<dbReference type="PANTHER" id="PTHR14614">
    <property type="entry name" value="HEPATOCELLULAR CARCINOMA-ASSOCIATED ANTIGEN"/>
    <property type="match status" value="1"/>
</dbReference>
<proteinExistence type="predicted"/>
<gene>
    <name evidence="1" type="ORF">OFUS_LOCUS9183</name>
</gene>
<dbReference type="OrthoDB" id="413520at2759"/>
<dbReference type="AlphaFoldDB" id="A0A8S4NPR9"/>
<evidence type="ECO:0000313" key="2">
    <source>
        <dbReference type="Proteomes" id="UP000749559"/>
    </source>
</evidence>